<reference evidence="5 6" key="1">
    <citation type="submission" date="2019-05" db="EMBL/GenBank/DDBJ databases">
        <title>The metagenome of a microbial culture collection derived from dairy environment covers the genomic content of the human microbiome.</title>
        <authorList>
            <person name="Roder T."/>
            <person name="Wuthrich D."/>
            <person name="Sattari Z."/>
            <person name="Von Ah U."/>
            <person name="Bar C."/>
            <person name="Ronchi F."/>
            <person name="Macpherson A.J."/>
            <person name="Ganal-Vonarburg S.C."/>
            <person name="Bruggmann R."/>
            <person name="Vergeres G."/>
        </authorList>
    </citation>
    <scope>NUCLEOTIDE SEQUENCE [LARGE SCALE GENOMIC DNA]</scope>
    <source>
        <strain evidence="5 6">FAM 24227</strain>
    </source>
</reference>
<dbReference type="SMART" id="SM00382">
    <property type="entry name" value="AAA"/>
    <property type="match status" value="2"/>
</dbReference>
<dbReference type="InterPro" id="IPR003439">
    <property type="entry name" value="ABC_transporter-like_ATP-bd"/>
</dbReference>
<keyword evidence="3 5" id="KW-0067">ATP-binding</keyword>
<evidence type="ECO:0000313" key="5">
    <source>
        <dbReference type="EMBL" id="TLQ49269.1"/>
    </source>
</evidence>
<dbReference type="Pfam" id="PF00005">
    <property type="entry name" value="ABC_tran"/>
    <property type="match status" value="2"/>
</dbReference>
<accession>A0A5R9ENP6</accession>
<dbReference type="PANTHER" id="PTHR19211">
    <property type="entry name" value="ATP-BINDING TRANSPORT PROTEIN-RELATED"/>
    <property type="match status" value="1"/>
</dbReference>
<proteinExistence type="predicted"/>
<dbReference type="InterPro" id="IPR003593">
    <property type="entry name" value="AAA+_ATPase"/>
</dbReference>
<feature type="domain" description="ABC transporter" evidence="4">
    <location>
        <begin position="2"/>
        <end position="225"/>
    </location>
</feature>
<dbReference type="SUPFAM" id="SSF52540">
    <property type="entry name" value="P-loop containing nucleoside triphosphate hydrolases"/>
    <property type="match status" value="2"/>
</dbReference>
<dbReference type="AlphaFoldDB" id="A0A5R9ENP6"/>
<evidence type="ECO:0000313" key="6">
    <source>
        <dbReference type="Proteomes" id="UP000306420"/>
    </source>
</evidence>
<evidence type="ECO:0000256" key="2">
    <source>
        <dbReference type="ARBA" id="ARBA00022741"/>
    </source>
</evidence>
<dbReference type="GO" id="GO:0016887">
    <property type="term" value="F:ATP hydrolysis activity"/>
    <property type="evidence" value="ECO:0007669"/>
    <property type="project" value="InterPro"/>
</dbReference>
<name>A0A5R9ENP6_9LACT</name>
<evidence type="ECO:0000256" key="1">
    <source>
        <dbReference type="ARBA" id="ARBA00022737"/>
    </source>
</evidence>
<gene>
    <name evidence="5" type="ORF">FEZ33_01145</name>
</gene>
<dbReference type="PROSITE" id="PS50893">
    <property type="entry name" value="ABC_TRANSPORTER_2"/>
    <property type="match status" value="1"/>
</dbReference>
<dbReference type="RefSeq" id="WP_138403551.1">
    <property type="nucleotide sequence ID" value="NZ_VBSP01000002.1"/>
</dbReference>
<dbReference type="InterPro" id="IPR050611">
    <property type="entry name" value="ABCF"/>
</dbReference>
<organism evidence="5 6">
    <name type="scientific">Ruoffia tabacinasalis</name>
    <dbReference type="NCBI Taxonomy" id="87458"/>
    <lineage>
        <taxon>Bacteria</taxon>
        <taxon>Bacillati</taxon>
        <taxon>Bacillota</taxon>
        <taxon>Bacilli</taxon>
        <taxon>Lactobacillales</taxon>
        <taxon>Aerococcaceae</taxon>
        <taxon>Ruoffia</taxon>
    </lineage>
</organism>
<dbReference type="OrthoDB" id="9760950at2"/>
<dbReference type="Gene3D" id="3.40.50.300">
    <property type="entry name" value="P-loop containing nucleotide triphosphate hydrolases"/>
    <property type="match status" value="2"/>
</dbReference>
<dbReference type="PANTHER" id="PTHR19211:SF14">
    <property type="entry name" value="ATP-BINDING CASSETTE SUB-FAMILY F MEMBER 1"/>
    <property type="match status" value="1"/>
</dbReference>
<sequence length="513" mass="58501">MLQIKNLTIRHRYDLSILMENVNFVVNSGDKLAIIGQEGNGKSTLLHYILQQNHIHSYLDISGELVNEFSKVGYLPQALPEELLQEEIESFFFADIDVATLDYTELYKYGSQLAFDIDRLYSQQTLKSLSGGERIKVQLLKLLMIGCDLLLLDEPSNDLDIETLNWLTNFIKNTTQTVIFISHDEALLEETATSVLHLERLQHKERPVATFANLPYSEYIGQKESKFNQQMKISLKQREEHDKKMARHHRIEQSVTQQLRAAHDATAGRLLAKKMKAVKSTGNRYDRETENFDEVPIKEDPIDIRFSNTQPVPHGKQILHLYNETIDIDGDVLTKNLELTVNGSDKIGIIGQNGIGKSTFLKKIEQKLANTEAVKVGYMPQNYDDILSPEDTPISFLSETGSAEERTQIMTYLGSMKFLPDEMSHSINALSGGQRAKLFLLKFDLQRQNVLLLDEPSRNFSPTSQGELRQVFKDFPGVIITVSHDRRFLQAVCNRIVELTSDGFVDRSDMFEE</sequence>
<dbReference type="EMBL" id="VBSP01000002">
    <property type="protein sequence ID" value="TLQ49269.1"/>
    <property type="molecule type" value="Genomic_DNA"/>
</dbReference>
<comment type="caution">
    <text evidence="5">The sequence shown here is derived from an EMBL/GenBank/DDBJ whole genome shotgun (WGS) entry which is preliminary data.</text>
</comment>
<keyword evidence="2" id="KW-0547">Nucleotide-binding</keyword>
<evidence type="ECO:0000256" key="3">
    <source>
        <dbReference type="ARBA" id="ARBA00022840"/>
    </source>
</evidence>
<dbReference type="InterPro" id="IPR027417">
    <property type="entry name" value="P-loop_NTPase"/>
</dbReference>
<dbReference type="GO" id="GO:0005524">
    <property type="term" value="F:ATP binding"/>
    <property type="evidence" value="ECO:0007669"/>
    <property type="project" value="UniProtKB-KW"/>
</dbReference>
<evidence type="ECO:0000259" key="4">
    <source>
        <dbReference type="PROSITE" id="PS50893"/>
    </source>
</evidence>
<keyword evidence="1" id="KW-0677">Repeat</keyword>
<dbReference type="CDD" id="cd03221">
    <property type="entry name" value="ABCF_EF-3"/>
    <property type="match status" value="1"/>
</dbReference>
<dbReference type="Proteomes" id="UP000306420">
    <property type="component" value="Unassembled WGS sequence"/>
</dbReference>
<protein>
    <submittedName>
        <fullName evidence="5">ABC-F family ATP-binding cassette domain-containing protein</fullName>
    </submittedName>
</protein>